<feature type="transmembrane region" description="Helical" evidence="6">
    <location>
        <begin position="20"/>
        <end position="38"/>
    </location>
</feature>
<dbReference type="Proteomes" id="UP000481288">
    <property type="component" value="Unassembled WGS sequence"/>
</dbReference>
<feature type="transmembrane region" description="Helical" evidence="6">
    <location>
        <begin position="135"/>
        <end position="157"/>
    </location>
</feature>
<feature type="transmembrane region" description="Helical" evidence="6">
    <location>
        <begin position="259"/>
        <end position="287"/>
    </location>
</feature>
<evidence type="ECO:0000256" key="1">
    <source>
        <dbReference type="ARBA" id="ARBA00004141"/>
    </source>
</evidence>
<dbReference type="OrthoDB" id="5429740at2759"/>
<feature type="transmembrane region" description="Helical" evidence="6">
    <location>
        <begin position="50"/>
        <end position="76"/>
    </location>
</feature>
<evidence type="ECO:0000313" key="8">
    <source>
        <dbReference type="EMBL" id="TVY57425.1"/>
    </source>
</evidence>
<comment type="similarity">
    <text evidence="5">Belongs to the SAT4 family.</text>
</comment>
<dbReference type="PROSITE" id="PS51257">
    <property type="entry name" value="PROKAR_LIPOPROTEIN"/>
    <property type="match status" value="1"/>
</dbReference>
<feature type="transmembrane region" description="Helical" evidence="6">
    <location>
        <begin position="96"/>
        <end position="123"/>
    </location>
</feature>
<dbReference type="InterPro" id="IPR052337">
    <property type="entry name" value="SAT4-like"/>
</dbReference>
<dbReference type="PANTHER" id="PTHR33048:SF165">
    <property type="entry name" value="INTEGRAL MEMBRANE PROTEIN"/>
    <property type="match status" value="1"/>
</dbReference>
<dbReference type="Pfam" id="PF20684">
    <property type="entry name" value="Fung_rhodopsin"/>
    <property type="match status" value="1"/>
</dbReference>
<keyword evidence="2 6" id="KW-0812">Transmembrane</keyword>
<dbReference type="InterPro" id="IPR049326">
    <property type="entry name" value="Rhodopsin_dom_fungi"/>
</dbReference>
<dbReference type="AlphaFoldDB" id="A0A7D8Z3C9"/>
<keyword evidence="4 6" id="KW-0472">Membrane</keyword>
<evidence type="ECO:0000313" key="9">
    <source>
        <dbReference type="Proteomes" id="UP000481288"/>
    </source>
</evidence>
<feature type="domain" description="Rhodopsin" evidence="7">
    <location>
        <begin position="35"/>
        <end position="292"/>
    </location>
</feature>
<dbReference type="GO" id="GO:0016020">
    <property type="term" value="C:membrane"/>
    <property type="evidence" value="ECO:0007669"/>
    <property type="project" value="UniProtKB-SubCell"/>
</dbReference>
<evidence type="ECO:0000256" key="6">
    <source>
        <dbReference type="SAM" id="Phobius"/>
    </source>
</evidence>
<evidence type="ECO:0000259" key="7">
    <source>
        <dbReference type="Pfam" id="PF20684"/>
    </source>
</evidence>
<feature type="transmembrane region" description="Helical" evidence="6">
    <location>
        <begin position="185"/>
        <end position="207"/>
    </location>
</feature>
<accession>A0A7D8Z3C9</accession>
<name>A0A7D8Z3C9_9HELO</name>
<dbReference type="PANTHER" id="PTHR33048">
    <property type="entry name" value="PTH11-LIKE INTEGRAL MEMBRANE PROTEIN (AFU_ORTHOLOGUE AFUA_5G11245)"/>
    <property type="match status" value="1"/>
</dbReference>
<keyword evidence="3 6" id="KW-1133">Transmembrane helix</keyword>
<evidence type="ECO:0000256" key="2">
    <source>
        <dbReference type="ARBA" id="ARBA00022692"/>
    </source>
</evidence>
<gene>
    <name evidence="8" type="ORF">LCER1_G002601</name>
</gene>
<comment type="caution">
    <text evidence="8">The sequence shown here is derived from an EMBL/GenBank/DDBJ whole genome shotgun (WGS) entry which is preliminary data.</text>
</comment>
<keyword evidence="9" id="KW-1185">Reference proteome</keyword>
<evidence type="ECO:0000256" key="3">
    <source>
        <dbReference type="ARBA" id="ARBA00022989"/>
    </source>
</evidence>
<comment type="subcellular location">
    <subcellularLocation>
        <location evidence="1">Membrane</location>
        <topology evidence="1">Multi-pass membrane protein</topology>
    </subcellularLocation>
</comment>
<dbReference type="EMBL" id="QGMG01000093">
    <property type="protein sequence ID" value="TVY57425.1"/>
    <property type="molecule type" value="Genomic_DNA"/>
</dbReference>
<evidence type="ECO:0000256" key="5">
    <source>
        <dbReference type="ARBA" id="ARBA00038359"/>
    </source>
</evidence>
<organism evidence="8 9">
    <name type="scientific">Lachnellula cervina</name>
    <dbReference type="NCBI Taxonomy" id="1316786"/>
    <lineage>
        <taxon>Eukaryota</taxon>
        <taxon>Fungi</taxon>
        <taxon>Dikarya</taxon>
        <taxon>Ascomycota</taxon>
        <taxon>Pezizomycotina</taxon>
        <taxon>Leotiomycetes</taxon>
        <taxon>Helotiales</taxon>
        <taxon>Lachnaceae</taxon>
        <taxon>Lachnellula</taxon>
    </lineage>
</organism>
<reference evidence="8 9" key="1">
    <citation type="submission" date="2018-05" db="EMBL/GenBank/DDBJ databases">
        <title>Whole genome sequencing for identification of molecular markers to develop diagnostic detection tools for the regulated plant pathogen Lachnellula willkommii.</title>
        <authorList>
            <person name="Giroux E."/>
            <person name="Bilodeau G."/>
        </authorList>
    </citation>
    <scope>NUCLEOTIDE SEQUENCE [LARGE SCALE GENOMIC DNA]</scope>
    <source>
        <strain evidence="8 9">CBS 625.97</strain>
    </source>
</reference>
<evidence type="ECO:0000256" key="4">
    <source>
        <dbReference type="ARBA" id="ARBA00023136"/>
    </source>
</evidence>
<feature type="transmembrane region" description="Helical" evidence="6">
    <location>
        <begin position="219"/>
        <end position="239"/>
    </location>
</feature>
<sequence length="387" mass="43510">METEKAPSSLPGLSIHLLSTGWAGCAIGTIVFGTRIYVNTVMARKWDVAFWFALATYLACLAATVVMTIAVNYGLGVHLGDLQAWAPHSLKEALRYRWFFSGVAIVALCLGKLAIINFLITVQGDTLKAKPVRKWFMYFLAYSNFLLCLGMTAMLWIQCEPRKKLWDSELEGQCSGRRRYQICAYFWSSYEAALDMVLSLYPITIFWNLKLPIHIKIGLVLLFATGMFAAATGVVKTYYVYAIAQTSDSTCKSPCPLTLISYSLGLLGLWFIIEIWIVQVVSCIPAVRHILAKFIEKSREWGLGKWLPLGGTPKHKNKPSLSCITNVWTDKPDNPCWTSDQEGNIMVTTKVEKTYEMHSVTAERLRKDEIMVHCTSWAQVSPSDSRV</sequence>
<protein>
    <recommendedName>
        <fullName evidence="7">Rhodopsin domain-containing protein</fullName>
    </recommendedName>
</protein>
<proteinExistence type="inferred from homology"/>